<sequence length="877" mass="96836">MAASISQLSFEHHRVALGIAEAEPRISWRFGGNAVDWQQTAYDIEIIRGTGSSPSIHSVNSSASLLVPWPEQPLQSAEQATVRARAHGQSGQPSTPWSDWVAVETGLLNESDWAGAVPIAADRETEVDGPKRPIYFRNSFHAASNITKARLYITALGIYEAEINGNRVGDLVLAPGWQSYNYRHVYDTYDVTELVTNGDNAIGVAVGEGWFSGRLSYGGGVRNNYGDTIGLLSLLVVTLEDGSTVEIPTDTTWQANTGPALRSEIYNGEEYDSRLEADLEGWSSSGFESSDWLGVKELPAVKGAVVPPDGPPVRRVEERKPEVIFQSPSGKTLIDFGQNLVGWLRLTVSGPSGTNITLHHAEVLEDGELALRPLRVATASDTFILNGNANQTWEPRFTFHGFRYAQIDGWPSETPLTPESVTAIVVHSDLEQTGWFECSNQLLNKFHQNVRWSMKGNFLSIPTDCPQRDERLGWTGDAHAFAPTANYLYDAAGFWKGWHKDIWSEMQRNDSMVVPFTIPTIPPEEPALPAAVWGDVAVANPFNIFQAYGDLGLLEEQFPQAQAWIDKGINRNEVGLWNRSSFQFADWLDPKAPSDAPGNATTAKHLVADAYLIHMTELLANISEALGRDDAAAQYRSQRDNLTEEFHNAWVQDGRLANETQTAYAMALDFGLFTDEEQRSSAAETLRQIVADNDYLVGTGFAGTPPLGFALRNIGATEDFYRMLLQTRVPSWLYQVVQNGTTTWERWDSLLANGSVNPGEMTSFNHYAFGSVANWMHQVIGGIAPAEPGWKRITVAPVPGGNITSAESRFISPYGEVKVQWWFENNTEDNASHRNGFHLNVQIPPNTKADITLPNGGETRVVGSGYYEFHDPSYHLS</sequence>
<evidence type="ECO:0000256" key="1">
    <source>
        <dbReference type="ARBA" id="ARBA00001445"/>
    </source>
</evidence>
<keyword evidence="3" id="KW-0378">Hydrolase</keyword>
<gene>
    <name evidence="8" type="ORF">C8035_v006814</name>
</gene>
<dbReference type="Gene3D" id="2.60.120.260">
    <property type="entry name" value="Galactose-binding domain-like"/>
    <property type="match status" value="2"/>
</dbReference>
<dbReference type="InterPro" id="IPR008928">
    <property type="entry name" value="6-hairpin_glycosidase_sf"/>
</dbReference>
<evidence type="ECO:0000259" key="5">
    <source>
        <dbReference type="Pfam" id="PF08531"/>
    </source>
</evidence>
<dbReference type="EMBL" id="QAPG01000018">
    <property type="protein sequence ID" value="TDZ38158.1"/>
    <property type="molecule type" value="Genomic_DNA"/>
</dbReference>
<evidence type="ECO:0000313" key="9">
    <source>
        <dbReference type="Proteomes" id="UP000295083"/>
    </source>
</evidence>
<comment type="catalytic activity">
    <reaction evidence="1">
        <text>Hydrolysis of terminal non-reducing alpha-L-rhamnose residues in alpha-L-rhamnosides.</text>
        <dbReference type="EC" id="3.2.1.40"/>
    </reaction>
</comment>
<evidence type="ECO:0000313" key="8">
    <source>
        <dbReference type="EMBL" id="TDZ38158.1"/>
    </source>
</evidence>
<dbReference type="InterPro" id="IPR013783">
    <property type="entry name" value="Ig-like_fold"/>
</dbReference>
<dbReference type="InterPro" id="IPR013737">
    <property type="entry name" value="Bac_rhamnosid_N"/>
</dbReference>
<dbReference type="Gene3D" id="2.60.420.10">
    <property type="entry name" value="Maltose phosphorylase, domain 3"/>
    <property type="match status" value="1"/>
</dbReference>
<keyword evidence="9" id="KW-1185">Reference proteome</keyword>
<organism evidence="8 9">
    <name type="scientific">Colletotrichum spinosum</name>
    <dbReference type="NCBI Taxonomy" id="1347390"/>
    <lineage>
        <taxon>Eukaryota</taxon>
        <taxon>Fungi</taxon>
        <taxon>Dikarya</taxon>
        <taxon>Ascomycota</taxon>
        <taxon>Pezizomycotina</taxon>
        <taxon>Sordariomycetes</taxon>
        <taxon>Hypocreomycetidae</taxon>
        <taxon>Glomerellales</taxon>
        <taxon>Glomerellaceae</taxon>
        <taxon>Colletotrichum</taxon>
        <taxon>Colletotrichum orbiculare species complex</taxon>
    </lineage>
</organism>
<dbReference type="InterPro" id="IPR035396">
    <property type="entry name" value="Bac_rhamnosid6H"/>
</dbReference>
<dbReference type="GO" id="GO:0030596">
    <property type="term" value="F:alpha-L-rhamnosidase activity"/>
    <property type="evidence" value="ECO:0007669"/>
    <property type="project" value="UniProtKB-EC"/>
</dbReference>
<dbReference type="Proteomes" id="UP000295083">
    <property type="component" value="Unassembled WGS sequence"/>
</dbReference>
<evidence type="ECO:0000259" key="7">
    <source>
        <dbReference type="Pfam" id="PF17390"/>
    </source>
</evidence>
<dbReference type="InterPro" id="IPR012341">
    <property type="entry name" value="6hp_glycosidase-like_sf"/>
</dbReference>
<dbReference type="InterPro" id="IPR008902">
    <property type="entry name" value="Rhamnosid_concanavalin"/>
</dbReference>
<dbReference type="Gene3D" id="1.50.10.10">
    <property type="match status" value="1"/>
</dbReference>
<dbReference type="EC" id="3.2.1.40" evidence="2"/>
<dbReference type="AlphaFoldDB" id="A0A4R8QH32"/>
<feature type="domain" description="Bacterial alpha-L-rhamnosidase N-terminal" evidence="5">
    <location>
        <begin position="145"/>
        <end position="317"/>
    </location>
</feature>
<dbReference type="Pfam" id="PF17390">
    <property type="entry name" value="Bac_rhamnosid_C"/>
    <property type="match status" value="1"/>
</dbReference>
<dbReference type="InterPro" id="IPR016007">
    <property type="entry name" value="Alpha_rhamnosid"/>
</dbReference>
<dbReference type="Pfam" id="PF17389">
    <property type="entry name" value="Bac_rhamnosid6H"/>
    <property type="match status" value="1"/>
</dbReference>
<dbReference type="InterPro" id="IPR035398">
    <property type="entry name" value="Bac_rhamnosid_C"/>
</dbReference>
<comment type="caution">
    <text evidence="8">The sequence shown here is derived from an EMBL/GenBank/DDBJ whole genome shotgun (WGS) entry which is preliminary data.</text>
</comment>
<feature type="domain" description="Alpha-L-rhamnosidase C-terminal" evidence="7">
    <location>
        <begin position="782"/>
        <end position="866"/>
    </location>
</feature>
<name>A0A4R8QH32_9PEZI</name>
<dbReference type="PANTHER" id="PTHR33307">
    <property type="entry name" value="ALPHA-RHAMNOSIDASE (EUROFUNG)"/>
    <property type="match status" value="1"/>
</dbReference>
<accession>A0A4R8QH32</accession>
<reference evidence="8 9" key="1">
    <citation type="submission" date="2018-11" db="EMBL/GenBank/DDBJ databases">
        <title>Genome sequence and assembly of Colletotrichum spinosum.</title>
        <authorList>
            <person name="Gan P."/>
            <person name="Shirasu K."/>
        </authorList>
    </citation>
    <scope>NUCLEOTIDE SEQUENCE [LARGE SCALE GENOMIC DNA]</scope>
    <source>
        <strain evidence="8 9">CBS 515.97</strain>
    </source>
</reference>
<evidence type="ECO:0000259" key="4">
    <source>
        <dbReference type="Pfam" id="PF05592"/>
    </source>
</evidence>
<dbReference type="Pfam" id="PF05592">
    <property type="entry name" value="Bac_rhamnosid"/>
    <property type="match status" value="1"/>
</dbReference>
<dbReference type="SUPFAM" id="SSF48208">
    <property type="entry name" value="Six-hairpin glycosidases"/>
    <property type="match status" value="1"/>
</dbReference>
<feature type="domain" description="Alpha-L-rhamnosidase six-hairpin glycosidase" evidence="6">
    <location>
        <begin position="431"/>
        <end position="780"/>
    </location>
</feature>
<dbReference type="GO" id="GO:0005975">
    <property type="term" value="P:carbohydrate metabolic process"/>
    <property type="evidence" value="ECO:0007669"/>
    <property type="project" value="InterPro"/>
</dbReference>
<protein>
    <recommendedName>
        <fullName evidence="2">alpha-L-rhamnosidase</fullName>
        <ecNumber evidence="2">3.2.1.40</ecNumber>
    </recommendedName>
</protein>
<dbReference type="Pfam" id="PF25788">
    <property type="entry name" value="Ig_Rha78A_N"/>
    <property type="match status" value="1"/>
</dbReference>
<proteinExistence type="predicted"/>
<evidence type="ECO:0000259" key="6">
    <source>
        <dbReference type="Pfam" id="PF17389"/>
    </source>
</evidence>
<evidence type="ECO:0000256" key="2">
    <source>
        <dbReference type="ARBA" id="ARBA00012652"/>
    </source>
</evidence>
<evidence type="ECO:0000256" key="3">
    <source>
        <dbReference type="ARBA" id="ARBA00022801"/>
    </source>
</evidence>
<feature type="domain" description="Alpha-L-rhamnosidase concanavalin-like" evidence="4">
    <location>
        <begin position="327"/>
        <end position="427"/>
    </location>
</feature>
<dbReference type="PIRSF" id="PIRSF010631">
    <property type="entry name" value="A-rhamnsds"/>
    <property type="match status" value="1"/>
</dbReference>
<dbReference type="Gene3D" id="2.60.40.10">
    <property type="entry name" value="Immunoglobulins"/>
    <property type="match status" value="1"/>
</dbReference>
<dbReference type="Pfam" id="PF08531">
    <property type="entry name" value="Bac_rhamnosid_N"/>
    <property type="match status" value="1"/>
</dbReference>
<dbReference type="PANTHER" id="PTHR33307:SF6">
    <property type="entry name" value="ALPHA-RHAMNOSIDASE (EUROFUNG)-RELATED"/>
    <property type="match status" value="1"/>
</dbReference>